<feature type="signal peptide" evidence="2">
    <location>
        <begin position="1"/>
        <end position="24"/>
    </location>
</feature>
<organism evidence="4 5">
    <name type="scientific">Candidatus Flavonifractor intestinigallinarum</name>
    <dbReference type="NCBI Taxonomy" id="2838586"/>
    <lineage>
        <taxon>Bacteria</taxon>
        <taxon>Bacillati</taxon>
        <taxon>Bacillota</taxon>
        <taxon>Clostridia</taxon>
        <taxon>Eubacteriales</taxon>
        <taxon>Oscillospiraceae</taxon>
        <taxon>Flavonifractor</taxon>
    </lineage>
</organism>
<dbReference type="EMBL" id="DWXO01000036">
    <property type="protein sequence ID" value="HJB80045.1"/>
    <property type="molecule type" value="Genomic_DNA"/>
</dbReference>
<keyword evidence="2" id="KW-0732">Signal</keyword>
<gene>
    <name evidence="4" type="ORF">H9712_03580</name>
</gene>
<evidence type="ECO:0000259" key="3">
    <source>
        <dbReference type="SMART" id="SM00646"/>
    </source>
</evidence>
<comment type="caution">
    <text evidence="4">The sequence shown here is derived from an EMBL/GenBank/DDBJ whole genome shotgun (WGS) entry which is preliminary data.</text>
</comment>
<dbReference type="PANTHER" id="PTHR30404">
    <property type="entry name" value="N-ACETYLMURAMOYL-L-ALANINE AMIDASE"/>
    <property type="match status" value="1"/>
</dbReference>
<dbReference type="SUPFAM" id="SSF53187">
    <property type="entry name" value="Zn-dependent exopeptidases"/>
    <property type="match status" value="1"/>
</dbReference>
<dbReference type="PANTHER" id="PTHR30404:SF0">
    <property type="entry name" value="N-ACETYLMURAMOYL-L-ALANINE AMIDASE AMIC"/>
    <property type="match status" value="1"/>
</dbReference>
<evidence type="ECO:0000313" key="4">
    <source>
        <dbReference type="EMBL" id="HJB80045.1"/>
    </source>
</evidence>
<dbReference type="GO" id="GO:0030288">
    <property type="term" value="C:outer membrane-bounded periplasmic space"/>
    <property type="evidence" value="ECO:0007669"/>
    <property type="project" value="TreeGrafter"/>
</dbReference>
<keyword evidence="1" id="KW-0378">Hydrolase</keyword>
<dbReference type="InterPro" id="IPR036582">
    <property type="entry name" value="Mao_N_sf"/>
</dbReference>
<dbReference type="GO" id="GO:0008745">
    <property type="term" value="F:N-acetylmuramoyl-L-alanine amidase activity"/>
    <property type="evidence" value="ECO:0007669"/>
    <property type="project" value="InterPro"/>
</dbReference>
<dbReference type="Pfam" id="PF01520">
    <property type="entry name" value="Amidase_3"/>
    <property type="match status" value="1"/>
</dbReference>
<feature type="chain" id="PRO_5038778197" evidence="2">
    <location>
        <begin position="25"/>
        <end position="497"/>
    </location>
</feature>
<dbReference type="InterPro" id="IPR050695">
    <property type="entry name" value="N-acetylmuramoyl_amidase_3"/>
</dbReference>
<dbReference type="Gene3D" id="3.40.630.40">
    <property type="entry name" value="Zn-dependent exopeptidases"/>
    <property type="match status" value="1"/>
</dbReference>
<evidence type="ECO:0000256" key="2">
    <source>
        <dbReference type="SAM" id="SignalP"/>
    </source>
</evidence>
<dbReference type="Pfam" id="PF07833">
    <property type="entry name" value="Cu_amine_oxidN1"/>
    <property type="match status" value="1"/>
</dbReference>
<reference evidence="4" key="1">
    <citation type="journal article" date="2021" name="PeerJ">
        <title>Extensive microbial diversity within the chicken gut microbiome revealed by metagenomics and culture.</title>
        <authorList>
            <person name="Gilroy R."/>
            <person name="Ravi A."/>
            <person name="Getino M."/>
            <person name="Pursley I."/>
            <person name="Horton D.L."/>
            <person name="Alikhan N.F."/>
            <person name="Baker D."/>
            <person name="Gharbi K."/>
            <person name="Hall N."/>
            <person name="Watson M."/>
            <person name="Adriaenssens E.M."/>
            <person name="Foster-Nyarko E."/>
            <person name="Jarju S."/>
            <person name="Secka A."/>
            <person name="Antonio M."/>
            <person name="Oren A."/>
            <person name="Chaudhuri R.R."/>
            <person name="La Ragione R."/>
            <person name="Hildebrand F."/>
            <person name="Pallen M.J."/>
        </authorList>
    </citation>
    <scope>NUCLEOTIDE SEQUENCE</scope>
    <source>
        <strain evidence="4">CHK192-8294</strain>
    </source>
</reference>
<dbReference type="Gene3D" id="3.30.457.10">
    <property type="entry name" value="Copper amine oxidase-like, N-terminal domain"/>
    <property type="match status" value="1"/>
</dbReference>
<dbReference type="InterPro" id="IPR012854">
    <property type="entry name" value="Cu_amine_oxidase-like_N"/>
</dbReference>
<protein>
    <submittedName>
        <fullName evidence="4">N-acetylmuramoyl-L-alanine amidase family protein</fullName>
    </submittedName>
</protein>
<accession>A0A9D2SBD1</accession>
<dbReference type="SMART" id="SM00646">
    <property type="entry name" value="Ami_3"/>
    <property type="match status" value="1"/>
</dbReference>
<dbReference type="InterPro" id="IPR002508">
    <property type="entry name" value="MurNAc-LAA_cat"/>
</dbReference>
<proteinExistence type="predicted"/>
<evidence type="ECO:0000313" key="5">
    <source>
        <dbReference type="Proteomes" id="UP000823921"/>
    </source>
</evidence>
<dbReference type="Gene3D" id="2.60.40.3500">
    <property type="match status" value="1"/>
</dbReference>
<dbReference type="AlphaFoldDB" id="A0A9D2SBD1"/>
<reference evidence="4" key="2">
    <citation type="submission" date="2021-04" db="EMBL/GenBank/DDBJ databases">
        <authorList>
            <person name="Gilroy R."/>
        </authorList>
    </citation>
    <scope>NUCLEOTIDE SEQUENCE</scope>
    <source>
        <strain evidence="4">CHK192-8294</strain>
    </source>
</reference>
<name>A0A9D2SBD1_9FIRM</name>
<dbReference type="CDD" id="cd02696">
    <property type="entry name" value="MurNAc-LAA"/>
    <property type="match status" value="1"/>
</dbReference>
<sequence>MKKRIITLLLLMLWAVGLLPSAMAAGAEQITVRFYDEASRSYSEPTVTDRVNLTLDGEALIPQDVPALAYYPEGSANGRTLVPVRLISEALDATVTWVAETRQIIILREESTIVLTAGSATALVDGQAVELPDGVPAGGVMWEGKESTMVPLRFVSEQLGAGVEWIGETATVAITSPTEETPGQPETADLGQITGLAFDQEAQTLTITADHTPQYRVVDLGDRLAIDVLGAVYPEAENGLTLPVESQAILSVRCYQHGDDLGYGYPHTLRVVLDLASGVSYAQYLSVSSGENQVRVTVTGEPEEPEVPPLDPAKITIAIDPGHGGNQPGAVYPDENGEDVQEKDLTLPMSLMLADILEERGYNVVLTRTGDDSVSLADRAKMANAAQAEVFVSIHCNALDRTDYEGIFTYYYPNSTRGEALAKQVQAGVVTATGGIGRGTPSANFQVLRETTMPAVLVETGFMSCPAELARLCDPDYQQQIALGIADGVEAYLKAGT</sequence>
<evidence type="ECO:0000256" key="1">
    <source>
        <dbReference type="ARBA" id="ARBA00022801"/>
    </source>
</evidence>
<feature type="domain" description="MurNAc-LAA" evidence="3">
    <location>
        <begin position="380"/>
        <end position="490"/>
    </location>
</feature>
<dbReference type="Proteomes" id="UP000823921">
    <property type="component" value="Unassembled WGS sequence"/>
</dbReference>
<dbReference type="GO" id="GO:0009253">
    <property type="term" value="P:peptidoglycan catabolic process"/>
    <property type="evidence" value="ECO:0007669"/>
    <property type="project" value="InterPro"/>
</dbReference>
<dbReference type="SUPFAM" id="SSF55383">
    <property type="entry name" value="Copper amine oxidase, domain N"/>
    <property type="match status" value="1"/>
</dbReference>